<feature type="binding site" evidence="5">
    <location>
        <position position="71"/>
    </location>
    <ligand>
        <name>substrate</name>
    </ligand>
</feature>
<dbReference type="PROSITE" id="PS00074">
    <property type="entry name" value="GLFV_DEHYDROGENASE"/>
    <property type="match status" value="1"/>
</dbReference>
<keyword evidence="2 3" id="KW-0560">Oxidoreductase</keyword>
<dbReference type="InterPro" id="IPR014362">
    <property type="entry name" value="Glu_DH"/>
</dbReference>
<feature type="binding site" evidence="5">
    <location>
        <position position="95"/>
    </location>
    <ligand>
        <name>substrate</name>
    </ligand>
</feature>
<dbReference type="Pfam" id="PF00208">
    <property type="entry name" value="ELFV_dehydrog"/>
    <property type="match status" value="1"/>
</dbReference>
<gene>
    <name evidence="9" type="ORF">B9J77_02600</name>
</gene>
<feature type="binding site" evidence="5">
    <location>
        <position position="351"/>
    </location>
    <ligand>
        <name>substrate</name>
    </ligand>
</feature>
<dbReference type="GO" id="GO:0004352">
    <property type="term" value="F:glutamate dehydrogenase (NAD+) activity"/>
    <property type="evidence" value="ECO:0007669"/>
    <property type="project" value="TreeGrafter"/>
</dbReference>
<proteinExistence type="inferred from homology"/>
<keyword evidence="5" id="KW-0547">Nucleotide-binding</keyword>
<dbReference type="AlphaFoldDB" id="A0A399FYW4"/>
<keyword evidence="5" id="KW-0520">NAD</keyword>
<feature type="binding site" evidence="5">
    <location>
        <position position="222"/>
    </location>
    <ligand>
        <name>NAD(+)</name>
        <dbReference type="ChEBI" id="CHEBI:57540"/>
    </ligand>
</feature>
<protein>
    <recommendedName>
        <fullName evidence="3">Glutamate dehydrogenase</fullName>
    </recommendedName>
</protein>
<dbReference type="SMART" id="SM00839">
    <property type="entry name" value="ELFV_dehydrog"/>
    <property type="match status" value="1"/>
</dbReference>
<evidence type="ECO:0000256" key="2">
    <source>
        <dbReference type="ARBA" id="ARBA00023002"/>
    </source>
</evidence>
<name>A0A399FYW4_UNCN2</name>
<dbReference type="Proteomes" id="UP000266287">
    <property type="component" value="Unassembled WGS sequence"/>
</dbReference>
<dbReference type="Gene3D" id="3.40.50.10860">
    <property type="entry name" value="Leucine Dehydrogenase, chain A, domain 1"/>
    <property type="match status" value="1"/>
</dbReference>
<dbReference type="InterPro" id="IPR006097">
    <property type="entry name" value="Glu/Leu/Phe/Val/Trp_DH_dimer"/>
</dbReference>
<comment type="caution">
    <text evidence="9">The sequence shown here is derived from an EMBL/GenBank/DDBJ whole genome shotgun (WGS) entry which is preliminary data.</text>
</comment>
<sequence length="421" mass="46834">MQKKKLNPFKIAQAQLDEAAKKLGLTPHIHQLLRKPMREYHVTIPVKMDSGKIKRFKGFRVQYNDARGPCKGGIRYHPDETIDTVRALAAWMTWKTALLNLPFGGGKGGVICNPKEMSSGELERLSRGYIRMIFKYIGPKVDIPAPDVYTTPQIMAWMMDEYSKLIGYYCPGVITGKPVEVGGSLGRDDATARGGVYTVREAARHLKLDTKGATVAVQGYGNAGLNAAILSQEIFGCKIVAVSDTKGGIYDPNGFDPKAVVEHKRKVGSVINFPGTEFISNENLLELNVDILWPAALENVITKENAPRIKAKIIAEAANGPTTPDADGILYKNGVFVIPDFLCNAGGVTVSYFEWVQNITGLYWELEEIHRRLDERMTRALHNTLNMSLEHKVNMRVAAHMIAVERVARAMELRGWRKKIK</sequence>
<accession>A0A399FYW4</accession>
<dbReference type="InterPro" id="IPR033524">
    <property type="entry name" value="Glu/Leu/Phe/Val_DH_AS"/>
</dbReference>
<dbReference type="FunFam" id="3.40.50.10860:FF:000003">
    <property type="entry name" value="Glutamate dehydrogenase"/>
    <property type="match status" value="1"/>
</dbReference>
<feature type="site" description="Important for catalysis" evidence="6">
    <location>
        <position position="147"/>
    </location>
</feature>
<evidence type="ECO:0000256" key="5">
    <source>
        <dbReference type="PIRSR" id="PIRSR000185-2"/>
    </source>
</evidence>
<dbReference type="InterPro" id="IPR006096">
    <property type="entry name" value="Glu/Leu/Phe/Val/Trp_DH_C"/>
</dbReference>
<organism evidence="9 10">
    <name type="scientific">candidate division NPL-UPA2 bacterium Unc8</name>
    <dbReference type="NCBI Taxonomy" id="1980939"/>
    <lineage>
        <taxon>Bacteria</taxon>
    </lineage>
</organism>
<dbReference type="GO" id="GO:0006538">
    <property type="term" value="P:L-glutamate catabolic process"/>
    <property type="evidence" value="ECO:0007669"/>
    <property type="project" value="TreeGrafter"/>
</dbReference>
<dbReference type="PANTHER" id="PTHR11606:SF13">
    <property type="entry name" value="GLUTAMATE DEHYDROGENASE 1, MITOCHONDRIAL"/>
    <property type="match status" value="1"/>
</dbReference>
<feature type="domain" description="Glutamate/phenylalanine/leucine/valine/L-tryptophan dehydrogenase C-terminal" evidence="8">
    <location>
        <begin position="184"/>
        <end position="415"/>
    </location>
</feature>
<feature type="active site" description="Proton donor" evidence="4">
    <location>
        <position position="107"/>
    </location>
</feature>
<reference evidence="9 10" key="1">
    <citation type="submission" date="2018-08" db="EMBL/GenBank/DDBJ databases">
        <title>Draft genome of candidate division NPL-UPA2 bacterium Unc8 that adapted to ultra-basic serpentinizing groundwater.</title>
        <authorList>
            <person name="Ishii S."/>
            <person name="Suzuki S."/>
            <person name="Nealson K.H."/>
        </authorList>
    </citation>
    <scope>NUCLEOTIDE SEQUENCE [LARGE SCALE GENOMIC DNA]</scope>
    <source>
        <strain evidence="9">Unc8</strain>
    </source>
</reference>
<feature type="binding site" evidence="5">
    <location>
        <position position="191"/>
    </location>
    <ligand>
        <name>NAD(+)</name>
        <dbReference type="ChEBI" id="CHEBI:57540"/>
    </ligand>
</feature>
<comment type="similarity">
    <text evidence="1 3 7">Belongs to the Glu/Leu/Phe/Val dehydrogenases family.</text>
</comment>
<dbReference type="PIRSF" id="PIRSF000185">
    <property type="entry name" value="Glu_DH"/>
    <property type="match status" value="1"/>
</dbReference>
<evidence type="ECO:0000259" key="8">
    <source>
        <dbReference type="SMART" id="SM00839"/>
    </source>
</evidence>
<dbReference type="InterPro" id="IPR046346">
    <property type="entry name" value="Aminoacid_DH-like_N_sf"/>
</dbReference>
<dbReference type="InterPro" id="IPR006095">
    <property type="entry name" value="Glu/Leu/Phe/Val/Trp_DH"/>
</dbReference>
<dbReference type="EMBL" id="NDHY01000004">
    <property type="protein sequence ID" value="RII00393.1"/>
    <property type="molecule type" value="Genomic_DNA"/>
</dbReference>
<dbReference type="CDD" id="cd01076">
    <property type="entry name" value="NAD_bind_1_Glu_DH"/>
    <property type="match status" value="1"/>
</dbReference>
<evidence type="ECO:0000313" key="9">
    <source>
        <dbReference type="EMBL" id="RII00393.1"/>
    </source>
</evidence>
<evidence type="ECO:0000256" key="1">
    <source>
        <dbReference type="ARBA" id="ARBA00006382"/>
    </source>
</evidence>
<evidence type="ECO:0000256" key="4">
    <source>
        <dbReference type="PIRSR" id="PIRSR000185-1"/>
    </source>
</evidence>
<dbReference type="InterPro" id="IPR036291">
    <property type="entry name" value="NAD(P)-bd_dom_sf"/>
</dbReference>
<evidence type="ECO:0000256" key="3">
    <source>
        <dbReference type="PIRNR" id="PIRNR000185"/>
    </source>
</evidence>
<evidence type="ECO:0000256" key="7">
    <source>
        <dbReference type="RuleBase" id="RU004417"/>
    </source>
</evidence>
<dbReference type="PANTHER" id="PTHR11606">
    <property type="entry name" value="GLUTAMATE DEHYDROGENASE"/>
    <property type="match status" value="1"/>
</dbReference>
<evidence type="ECO:0000313" key="10">
    <source>
        <dbReference type="Proteomes" id="UP000266287"/>
    </source>
</evidence>
<dbReference type="SUPFAM" id="SSF53223">
    <property type="entry name" value="Aminoacid dehydrogenase-like, N-terminal domain"/>
    <property type="match status" value="1"/>
</dbReference>
<dbReference type="GO" id="GO:0000166">
    <property type="term" value="F:nucleotide binding"/>
    <property type="evidence" value="ECO:0007669"/>
    <property type="project" value="UniProtKB-KW"/>
</dbReference>
<dbReference type="InterPro" id="IPR033922">
    <property type="entry name" value="NAD_bind_Glu_DH"/>
</dbReference>
<dbReference type="SUPFAM" id="SSF51735">
    <property type="entry name" value="NAD(P)-binding Rossmann-fold domains"/>
    <property type="match status" value="1"/>
</dbReference>
<dbReference type="Pfam" id="PF02812">
    <property type="entry name" value="ELFV_dehydrog_N"/>
    <property type="match status" value="1"/>
</dbReference>
<dbReference type="PRINTS" id="PR00082">
    <property type="entry name" value="GLFDHDRGNASE"/>
</dbReference>
<dbReference type="Gene3D" id="3.40.50.720">
    <property type="entry name" value="NAD(P)-binding Rossmann-like Domain"/>
    <property type="match status" value="1"/>
</dbReference>
<evidence type="ECO:0000256" key="6">
    <source>
        <dbReference type="PIRSR" id="PIRSR000185-3"/>
    </source>
</evidence>